<organism evidence="2 3">
    <name type="scientific">Rhypophila decipiens</name>
    <dbReference type="NCBI Taxonomy" id="261697"/>
    <lineage>
        <taxon>Eukaryota</taxon>
        <taxon>Fungi</taxon>
        <taxon>Dikarya</taxon>
        <taxon>Ascomycota</taxon>
        <taxon>Pezizomycotina</taxon>
        <taxon>Sordariomycetes</taxon>
        <taxon>Sordariomycetidae</taxon>
        <taxon>Sordariales</taxon>
        <taxon>Naviculisporaceae</taxon>
        <taxon>Rhypophila</taxon>
    </lineage>
</organism>
<keyword evidence="3" id="KW-1185">Reference proteome</keyword>
<evidence type="ECO:0008006" key="4">
    <source>
        <dbReference type="Google" id="ProtNLM"/>
    </source>
</evidence>
<reference evidence="2" key="2">
    <citation type="submission" date="2023-05" db="EMBL/GenBank/DDBJ databases">
        <authorList>
            <consortium name="Lawrence Berkeley National Laboratory"/>
            <person name="Steindorff A."/>
            <person name="Hensen N."/>
            <person name="Bonometti L."/>
            <person name="Westerberg I."/>
            <person name="Brannstrom I.O."/>
            <person name="Guillou S."/>
            <person name="Cros-Aarteil S."/>
            <person name="Calhoun S."/>
            <person name="Haridas S."/>
            <person name="Kuo A."/>
            <person name="Mondo S."/>
            <person name="Pangilinan J."/>
            <person name="Riley R."/>
            <person name="Labutti K."/>
            <person name="Andreopoulos B."/>
            <person name="Lipzen A."/>
            <person name="Chen C."/>
            <person name="Yanf M."/>
            <person name="Daum C."/>
            <person name="Ng V."/>
            <person name="Clum A."/>
            <person name="Ohm R."/>
            <person name="Martin F."/>
            <person name="Silar P."/>
            <person name="Natvig D."/>
            <person name="Lalanne C."/>
            <person name="Gautier V."/>
            <person name="Ament-Velasquez S.L."/>
            <person name="Kruys A."/>
            <person name="Hutchinson M.I."/>
            <person name="Powell A.J."/>
            <person name="Barry K."/>
            <person name="Miller A.N."/>
            <person name="Grigoriev I.V."/>
            <person name="Debuchy R."/>
            <person name="Gladieux P."/>
            <person name="Thoren M.H."/>
            <person name="Johannesson H."/>
        </authorList>
    </citation>
    <scope>NUCLEOTIDE SEQUENCE</scope>
    <source>
        <strain evidence="2">PSN293</strain>
    </source>
</reference>
<feature type="signal peptide" evidence="1">
    <location>
        <begin position="1"/>
        <end position="32"/>
    </location>
</feature>
<accession>A0AAN6YJJ5</accession>
<evidence type="ECO:0000313" key="3">
    <source>
        <dbReference type="Proteomes" id="UP001301769"/>
    </source>
</evidence>
<sequence>MVASIHASGAQPSPIPFHRPLFLLLVIRLVFCFFLDPSCQVLVHPRSTAKPNVCHIASSKHRSEVFCPERRYTLLLHSFSTAFLSSIHDLTFSYSPSHFPRLVLAETPLAGYPLCFVLAARAAIICFLSMRLASVDAINSIFCRRLFCCRSHWPYRIQDRWCFECLQPSVVLSVQTSNVDPVDGLGNHHSCPA</sequence>
<proteinExistence type="predicted"/>
<dbReference type="AlphaFoldDB" id="A0AAN6YJJ5"/>
<dbReference type="EMBL" id="MU858047">
    <property type="protein sequence ID" value="KAK4219598.1"/>
    <property type="molecule type" value="Genomic_DNA"/>
</dbReference>
<evidence type="ECO:0000313" key="2">
    <source>
        <dbReference type="EMBL" id="KAK4219598.1"/>
    </source>
</evidence>
<dbReference type="Proteomes" id="UP001301769">
    <property type="component" value="Unassembled WGS sequence"/>
</dbReference>
<protein>
    <recommendedName>
        <fullName evidence="4">Secreted protein</fullName>
    </recommendedName>
</protein>
<comment type="caution">
    <text evidence="2">The sequence shown here is derived from an EMBL/GenBank/DDBJ whole genome shotgun (WGS) entry which is preliminary data.</text>
</comment>
<feature type="chain" id="PRO_5043028427" description="Secreted protein" evidence="1">
    <location>
        <begin position="33"/>
        <end position="193"/>
    </location>
</feature>
<gene>
    <name evidence="2" type="ORF">QBC37DRAFT_108927</name>
</gene>
<keyword evidence="1" id="KW-0732">Signal</keyword>
<name>A0AAN6YJJ5_9PEZI</name>
<reference evidence="2" key="1">
    <citation type="journal article" date="2023" name="Mol. Phylogenet. Evol.">
        <title>Genome-scale phylogeny and comparative genomics of the fungal order Sordariales.</title>
        <authorList>
            <person name="Hensen N."/>
            <person name="Bonometti L."/>
            <person name="Westerberg I."/>
            <person name="Brannstrom I.O."/>
            <person name="Guillou S."/>
            <person name="Cros-Aarteil S."/>
            <person name="Calhoun S."/>
            <person name="Haridas S."/>
            <person name="Kuo A."/>
            <person name="Mondo S."/>
            <person name="Pangilinan J."/>
            <person name="Riley R."/>
            <person name="LaButti K."/>
            <person name="Andreopoulos B."/>
            <person name="Lipzen A."/>
            <person name="Chen C."/>
            <person name="Yan M."/>
            <person name="Daum C."/>
            <person name="Ng V."/>
            <person name="Clum A."/>
            <person name="Steindorff A."/>
            <person name="Ohm R.A."/>
            <person name="Martin F."/>
            <person name="Silar P."/>
            <person name="Natvig D.O."/>
            <person name="Lalanne C."/>
            <person name="Gautier V."/>
            <person name="Ament-Velasquez S.L."/>
            <person name="Kruys A."/>
            <person name="Hutchinson M.I."/>
            <person name="Powell A.J."/>
            <person name="Barry K."/>
            <person name="Miller A.N."/>
            <person name="Grigoriev I.V."/>
            <person name="Debuchy R."/>
            <person name="Gladieux P."/>
            <person name="Hiltunen Thoren M."/>
            <person name="Johannesson H."/>
        </authorList>
    </citation>
    <scope>NUCLEOTIDE SEQUENCE</scope>
    <source>
        <strain evidence="2">PSN293</strain>
    </source>
</reference>
<evidence type="ECO:0000256" key="1">
    <source>
        <dbReference type="SAM" id="SignalP"/>
    </source>
</evidence>